<dbReference type="Proteomes" id="UP001524478">
    <property type="component" value="Unassembled WGS sequence"/>
</dbReference>
<accession>A0ABT1S879</accession>
<proteinExistence type="predicted"/>
<feature type="transmembrane region" description="Helical" evidence="1">
    <location>
        <begin position="231"/>
        <end position="250"/>
    </location>
</feature>
<dbReference type="EMBL" id="JANGAC010000003">
    <property type="protein sequence ID" value="MCQ4922668.1"/>
    <property type="molecule type" value="Genomic_DNA"/>
</dbReference>
<keyword evidence="1" id="KW-0472">Membrane</keyword>
<dbReference type="Pfam" id="PF05857">
    <property type="entry name" value="TraX"/>
    <property type="match status" value="1"/>
</dbReference>
<feature type="transmembrane region" description="Helical" evidence="1">
    <location>
        <begin position="21"/>
        <end position="39"/>
    </location>
</feature>
<feature type="transmembrane region" description="Helical" evidence="1">
    <location>
        <begin position="74"/>
        <end position="93"/>
    </location>
</feature>
<reference evidence="2 3" key="1">
    <citation type="submission" date="2022-06" db="EMBL/GenBank/DDBJ databases">
        <title>Isolation of gut microbiota from human fecal samples.</title>
        <authorList>
            <person name="Pamer E.G."/>
            <person name="Barat B."/>
            <person name="Waligurski E."/>
            <person name="Medina S."/>
            <person name="Paddock L."/>
            <person name="Mostad J."/>
        </authorList>
    </citation>
    <scope>NUCLEOTIDE SEQUENCE [LARGE SCALE GENOMIC DNA]</scope>
    <source>
        <strain evidence="2 3">DFI.7.95</strain>
    </source>
</reference>
<keyword evidence="1" id="KW-0812">Transmembrane</keyword>
<comment type="caution">
    <text evidence="2">The sequence shown here is derived from an EMBL/GenBank/DDBJ whole genome shotgun (WGS) entry which is preliminary data.</text>
</comment>
<feature type="transmembrane region" description="Helical" evidence="1">
    <location>
        <begin position="105"/>
        <end position="127"/>
    </location>
</feature>
<keyword evidence="1" id="KW-1133">Transmembrane helix</keyword>
<gene>
    <name evidence="2" type="ORF">NE686_06210</name>
</gene>
<evidence type="ECO:0000313" key="3">
    <source>
        <dbReference type="Proteomes" id="UP001524478"/>
    </source>
</evidence>
<dbReference type="RefSeq" id="WP_216558095.1">
    <property type="nucleotide sequence ID" value="NZ_JAHLOH010000027.1"/>
</dbReference>
<evidence type="ECO:0000313" key="2">
    <source>
        <dbReference type="EMBL" id="MCQ4922668.1"/>
    </source>
</evidence>
<dbReference type="InterPro" id="IPR008875">
    <property type="entry name" value="TraX"/>
</dbReference>
<feature type="transmembrane region" description="Helical" evidence="1">
    <location>
        <begin position="175"/>
        <end position="193"/>
    </location>
</feature>
<name>A0ABT1S879_9FIRM</name>
<sequence>MRDLITEPNKTGLSGYNLKMIAIFAMLIDHMAWAFVPIGSVLGQIMHLIGRLTAPIMCYFIAEGYHHTSNLKKYTLRLGIFAIISHIPFYYFMNGQLPITFDNGIQFKLQTSVMYTLFLGLISLIVWNDEKLSKTIKMILIFGLCIIATPGDWSFIAVLWILFFGINANNFKKQIWNFIAIASPIIISPFLMFTSNNNNWYYQIFQIGILLAIPILKQYNGKPGGSKNSKWIFYIFYPLHLLIIGIIKYGF</sequence>
<feature type="transmembrane region" description="Helical" evidence="1">
    <location>
        <begin position="139"/>
        <end position="163"/>
    </location>
</feature>
<protein>
    <submittedName>
        <fullName evidence="2">Conjugal transfer protein TraX</fullName>
    </submittedName>
</protein>
<organism evidence="2 3">
    <name type="scientific">Tissierella carlieri</name>
    <dbReference type="NCBI Taxonomy" id="689904"/>
    <lineage>
        <taxon>Bacteria</taxon>
        <taxon>Bacillati</taxon>
        <taxon>Bacillota</taxon>
        <taxon>Tissierellia</taxon>
        <taxon>Tissierellales</taxon>
        <taxon>Tissierellaceae</taxon>
        <taxon>Tissierella</taxon>
    </lineage>
</organism>
<feature type="transmembrane region" description="Helical" evidence="1">
    <location>
        <begin position="200"/>
        <end position="219"/>
    </location>
</feature>
<evidence type="ECO:0000256" key="1">
    <source>
        <dbReference type="SAM" id="Phobius"/>
    </source>
</evidence>
<keyword evidence="3" id="KW-1185">Reference proteome</keyword>